<evidence type="ECO:0000313" key="1">
    <source>
        <dbReference type="EMBL" id="AZP11893.1"/>
    </source>
</evidence>
<reference evidence="1 2" key="1">
    <citation type="journal article" date="2011" name="Int. J. Syst. Evol. Microbiol.">
        <title>Description of Undibacterium oligocarboniphilum sp. nov., isolated from purified water, and Undibacterium pigrum strain CCUG 49012 as the type strain of Undibacterium parvum sp. nov., and emended descriptions of the genus Undibacterium and the species Undibacterium pigrum.</title>
        <authorList>
            <person name="Eder W."/>
            <person name="Wanner G."/>
            <person name="Ludwig W."/>
            <person name="Busse H.J."/>
            <person name="Ziemke-Kageler F."/>
            <person name="Lang E."/>
        </authorList>
    </citation>
    <scope>NUCLEOTIDE SEQUENCE [LARGE SCALE GENOMIC DNA]</scope>
    <source>
        <strain evidence="1 2">DSM 23061</strain>
    </source>
</reference>
<gene>
    <name evidence="1" type="ORF">EJN92_07690</name>
</gene>
<dbReference type="KEGG" id="upv:EJN92_07690"/>
<dbReference type="Proteomes" id="UP000275663">
    <property type="component" value="Chromosome"/>
</dbReference>
<sequence length="227" mass="25645">MLDDDLPPLSFPSHEGQAQWLVREALQRKGHTVRFEAVPWARCILGVEHGPYDAALGAGANPKFFSFMRFPLRNAEVDHSKILGSITQIVVRRPGTRPDWNGENFLGLKTAVMYRRGYASVEKKLLDLGVPGNSESNSDEQSVKKLLAGRADVAIIQIETAQAMLEQSAYKGKFEILAHPFLELPLYLGVSRLRYERDPRFVEALWTDIRDLRASPEWRVLAPHLAR</sequence>
<keyword evidence="2" id="KW-1185">Reference proteome</keyword>
<dbReference type="RefSeq" id="WP_126127275.1">
    <property type="nucleotide sequence ID" value="NZ_CP034464.1"/>
</dbReference>
<accession>A0A3Q9BQ03</accession>
<evidence type="ECO:0000313" key="2">
    <source>
        <dbReference type="Proteomes" id="UP000275663"/>
    </source>
</evidence>
<organism evidence="1 2">
    <name type="scientific">Undibacterium parvum</name>
    <dbReference type="NCBI Taxonomy" id="401471"/>
    <lineage>
        <taxon>Bacteria</taxon>
        <taxon>Pseudomonadati</taxon>
        <taxon>Pseudomonadota</taxon>
        <taxon>Betaproteobacteria</taxon>
        <taxon>Burkholderiales</taxon>
        <taxon>Oxalobacteraceae</taxon>
        <taxon>Undibacterium</taxon>
    </lineage>
</organism>
<dbReference type="EMBL" id="CP034464">
    <property type="protein sequence ID" value="AZP11893.1"/>
    <property type="molecule type" value="Genomic_DNA"/>
</dbReference>
<dbReference type="SUPFAM" id="SSF53850">
    <property type="entry name" value="Periplasmic binding protein-like II"/>
    <property type="match status" value="1"/>
</dbReference>
<dbReference type="Gene3D" id="3.40.190.10">
    <property type="entry name" value="Periplasmic binding protein-like II"/>
    <property type="match status" value="2"/>
</dbReference>
<dbReference type="AlphaFoldDB" id="A0A3Q9BQ03"/>
<protein>
    <submittedName>
        <fullName evidence="1">Transporter substrate-binding domain-containing protein</fullName>
    </submittedName>
</protein>
<name>A0A3Q9BQ03_9BURK</name>
<dbReference type="OrthoDB" id="8759432at2"/>
<proteinExistence type="predicted"/>